<reference evidence="1" key="1">
    <citation type="journal article" date="2021" name="Proc. Natl. Acad. Sci. U.S.A.">
        <title>A Catalog of Tens of Thousands of Viruses from Human Metagenomes Reveals Hidden Associations with Chronic Diseases.</title>
        <authorList>
            <person name="Tisza M.J."/>
            <person name="Buck C.B."/>
        </authorList>
    </citation>
    <scope>NUCLEOTIDE SEQUENCE</scope>
    <source>
        <strain evidence="1">CtkfK18</strain>
    </source>
</reference>
<sequence length="86" mass="10234">MNEVYTLNTVHSMLNNFDNQDLLSCNYDGFQHDVNLYCYLKELYNNVKSEFDITTDDLAPLNYLNSMLNEVQKRLYYHSKIRGQIN</sequence>
<proteinExistence type="predicted"/>
<organism evidence="1">
    <name type="scientific">Myoviridae sp. ctkfK18</name>
    <dbReference type="NCBI Taxonomy" id="2825165"/>
    <lineage>
        <taxon>Viruses</taxon>
        <taxon>Duplodnaviria</taxon>
        <taxon>Heunggongvirae</taxon>
        <taxon>Uroviricota</taxon>
        <taxon>Caudoviricetes</taxon>
    </lineage>
</organism>
<protein>
    <submittedName>
        <fullName evidence="1">Uncharacterized protein</fullName>
    </submittedName>
</protein>
<dbReference type="EMBL" id="BK016265">
    <property type="protein sequence ID" value="DAG06035.1"/>
    <property type="molecule type" value="Genomic_DNA"/>
</dbReference>
<accession>A0A8S5VHE3</accession>
<name>A0A8S5VHE3_9CAUD</name>
<evidence type="ECO:0000313" key="1">
    <source>
        <dbReference type="EMBL" id="DAG06035.1"/>
    </source>
</evidence>